<sequence>MPASITMLCYMTSYQKKLIPNKNLSIVEASGVVRSRSLDSSLNVILTGFYHHDTIQELNLPEFEDKDVVLATGNFRIVEGTGQNDEKYSILKITLNNVVRFNTLDPNNLPAFPILINMTALVQEDPKIDNEDVVVNVLTKNYVDQGYVNLKLTCYHPTSARYLTNTTAAIKKDSVIYINGELIITDDDNIESTNQNNTNQQNASTIAQTIATRVKGSTRRKKTTPTAKPYLKTNFRPKVTDLANDLLNKPSDPNTSNQTATE</sequence>
<protein>
    <submittedName>
        <fullName evidence="1">16956_t:CDS:1</fullName>
    </submittedName>
</protein>
<name>A0ACA9Q0L7_9GLOM</name>
<dbReference type="EMBL" id="CAJVPW010033671">
    <property type="protein sequence ID" value="CAG8731706.1"/>
    <property type="molecule type" value="Genomic_DNA"/>
</dbReference>
<evidence type="ECO:0000313" key="1">
    <source>
        <dbReference type="EMBL" id="CAG8731706.1"/>
    </source>
</evidence>
<organism evidence="1 2">
    <name type="scientific">Cetraspora pellucida</name>
    <dbReference type="NCBI Taxonomy" id="1433469"/>
    <lineage>
        <taxon>Eukaryota</taxon>
        <taxon>Fungi</taxon>
        <taxon>Fungi incertae sedis</taxon>
        <taxon>Mucoromycota</taxon>
        <taxon>Glomeromycotina</taxon>
        <taxon>Glomeromycetes</taxon>
        <taxon>Diversisporales</taxon>
        <taxon>Gigasporaceae</taxon>
        <taxon>Cetraspora</taxon>
    </lineage>
</organism>
<proteinExistence type="predicted"/>
<accession>A0ACA9Q0L7</accession>
<evidence type="ECO:0000313" key="2">
    <source>
        <dbReference type="Proteomes" id="UP000789366"/>
    </source>
</evidence>
<gene>
    <name evidence="1" type="ORF">SPELUC_LOCUS13157</name>
</gene>
<comment type="caution">
    <text evidence="1">The sequence shown here is derived from an EMBL/GenBank/DDBJ whole genome shotgun (WGS) entry which is preliminary data.</text>
</comment>
<dbReference type="Proteomes" id="UP000789366">
    <property type="component" value="Unassembled WGS sequence"/>
</dbReference>
<reference evidence="1" key="1">
    <citation type="submission" date="2021-06" db="EMBL/GenBank/DDBJ databases">
        <authorList>
            <person name="Kallberg Y."/>
            <person name="Tangrot J."/>
            <person name="Rosling A."/>
        </authorList>
    </citation>
    <scope>NUCLEOTIDE SEQUENCE</scope>
    <source>
        <strain evidence="1">28 12/20/2015</strain>
    </source>
</reference>
<keyword evidence="2" id="KW-1185">Reference proteome</keyword>